<feature type="active site" description="Nucleophile" evidence="4">
    <location>
        <position position="76"/>
    </location>
</feature>
<feature type="short sequence motif" description="GXSXG" evidence="4">
    <location>
        <begin position="74"/>
        <end position="78"/>
    </location>
</feature>
<evidence type="ECO:0000256" key="4">
    <source>
        <dbReference type="PROSITE-ProRule" id="PRU01161"/>
    </source>
</evidence>
<proteinExistence type="predicted"/>
<dbReference type="Pfam" id="PF01734">
    <property type="entry name" value="Patatin"/>
    <property type="match status" value="1"/>
</dbReference>
<dbReference type="PANTHER" id="PTHR14226:SF57">
    <property type="entry name" value="BLR7027 PROTEIN"/>
    <property type="match status" value="1"/>
</dbReference>
<evidence type="ECO:0000256" key="3">
    <source>
        <dbReference type="ARBA" id="ARBA00023098"/>
    </source>
</evidence>
<evidence type="ECO:0000259" key="6">
    <source>
        <dbReference type="PROSITE" id="PS51635"/>
    </source>
</evidence>
<sequence>MLKTAAIPGRTVCPSSASRRSTPACRCCRRSAAGWADGMEAWLCFAGGNALGAFYIGAWQAIEQSGLRVTRMSGASIGAVVATVIAGNPPSRRAEALNDFLERVGQHRPTMGRRASVMGMLMRGHPPLFVPSWPGLWEILPGMPADAAQFRRGPMRRLLERTIDFDRLNDSEIEVTLTALDAESGAIVDFRNRDTVLTVDHVMASTALPILFRPVHVDGRWFLDPGLCENLPLRPLLDRPGEAAILAFDLFAQQGTMPDTMDGIGTRAQDLFFAGQSARIIGCADLQGRNFRHIVLTDPEDIFVGKAFDFGRSNLKRRVQLGAVLTSLSLADLAATVPDTPKTLSDPPALPPASPGGTFDDPDTPSRPA</sequence>
<dbReference type="InterPro" id="IPR016035">
    <property type="entry name" value="Acyl_Trfase/lysoPLipase"/>
</dbReference>
<feature type="compositionally biased region" description="Low complexity" evidence="5">
    <location>
        <begin position="338"/>
        <end position="347"/>
    </location>
</feature>
<evidence type="ECO:0000313" key="8">
    <source>
        <dbReference type="Proteomes" id="UP000292859"/>
    </source>
</evidence>
<dbReference type="InterPro" id="IPR002641">
    <property type="entry name" value="PNPLA_dom"/>
</dbReference>
<dbReference type="EMBL" id="SIRL01000006">
    <property type="protein sequence ID" value="TBN50098.1"/>
    <property type="molecule type" value="Genomic_DNA"/>
</dbReference>
<keyword evidence="8" id="KW-1185">Reference proteome</keyword>
<gene>
    <name evidence="7" type="ORF">EYF88_10790</name>
</gene>
<comment type="caution">
    <text evidence="7">The sequence shown here is derived from an EMBL/GenBank/DDBJ whole genome shotgun (WGS) entry which is preliminary data.</text>
</comment>
<keyword evidence="3 4" id="KW-0443">Lipid metabolism</keyword>
<accession>A0ABY1YJY7</accession>
<name>A0ABY1YJY7_9RHOB</name>
<dbReference type="Proteomes" id="UP000292859">
    <property type="component" value="Unassembled WGS sequence"/>
</dbReference>
<reference evidence="7 8" key="1">
    <citation type="submission" date="2019-02" db="EMBL/GenBank/DDBJ databases">
        <authorList>
            <person name="Zhang G."/>
        </authorList>
    </citation>
    <scope>NUCLEOTIDE SEQUENCE [LARGE SCALE GENOMIC DNA]</scope>
    <source>
        <strain evidence="7 8">CMB17</strain>
    </source>
</reference>
<dbReference type="PANTHER" id="PTHR14226">
    <property type="entry name" value="NEUROPATHY TARGET ESTERASE/SWISS CHEESE D.MELANOGASTER"/>
    <property type="match status" value="1"/>
</dbReference>
<dbReference type="Gene3D" id="3.40.1090.10">
    <property type="entry name" value="Cytosolic phospholipase A2 catalytic domain"/>
    <property type="match status" value="2"/>
</dbReference>
<dbReference type="SUPFAM" id="SSF52151">
    <property type="entry name" value="FabD/lysophospholipase-like"/>
    <property type="match status" value="1"/>
</dbReference>
<keyword evidence="2 4" id="KW-0442">Lipid degradation</keyword>
<keyword evidence="1 4" id="KW-0378">Hydrolase</keyword>
<organism evidence="7 8">
    <name type="scientific">Paracoccus sediminis</name>
    <dbReference type="NCBI Taxonomy" id="1214787"/>
    <lineage>
        <taxon>Bacteria</taxon>
        <taxon>Pseudomonadati</taxon>
        <taxon>Pseudomonadota</taxon>
        <taxon>Alphaproteobacteria</taxon>
        <taxon>Rhodobacterales</taxon>
        <taxon>Paracoccaceae</taxon>
        <taxon>Paracoccus</taxon>
    </lineage>
</organism>
<feature type="region of interest" description="Disordered" evidence="5">
    <location>
        <begin position="1"/>
        <end position="22"/>
    </location>
</feature>
<feature type="domain" description="PNPLA" evidence="6">
    <location>
        <begin position="43"/>
        <end position="237"/>
    </location>
</feature>
<evidence type="ECO:0000256" key="2">
    <source>
        <dbReference type="ARBA" id="ARBA00022963"/>
    </source>
</evidence>
<evidence type="ECO:0000256" key="1">
    <source>
        <dbReference type="ARBA" id="ARBA00022801"/>
    </source>
</evidence>
<feature type="active site" description="Proton acceptor" evidence="4">
    <location>
        <position position="224"/>
    </location>
</feature>
<feature type="region of interest" description="Disordered" evidence="5">
    <location>
        <begin position="338"/>
        <end position="369"/>
    </location>
</feature>
<evidence type="ECO:0000256" key="5">
    <source>
        <dbReference type="SAM" id="MobiDB-lite"/>
    </source>
</evidence>
<evidence type="ECO:0000313" key="7">
    <source>
        <dbReference type="EMBL" id="TBN50098.1"/>
    </source>
</evidence>
<comment type="caution">
    <text evidence="4">Lacks conserved residue(s) required for the propagation of feature annotation.</text>
</comment>
<protein>
    <recommendedName>
        <fullName evidence="6">PNPLA domain-containing protein</fullName>
    </recommendedName>
</protein>
<dbReference type="PROSITE" id="PS51635">
    <property type="entry name" value="PNPLA"/>
    <property type="match status" value="1"/>
</dbReference>
<dbReference type="InterPro" id="IPR050301">
    <property type="entry name" value="NTE"/>
</dbReference>